<comment type="caution">
    <text evidence="1">The sequence shown here is derived from an EMBL/GenBank/DDBJ whole genome shotgun (WGS) entry which is preliminary data.</text>
</comment>
<evidence type="ECO:0008006" key="3">
    <source>
        <dbReference type="Google" id="ProtNLM"/>
    </source>
</evidence>
<dbReference type="SUPFAM" id="SSF51197">
    <property type="entry name" value="Clavaminate synthase-like"/>
    <property type="match status" value="1"/>
</dbReference>
<sequence>MPIEDVNETAVTGWSGDSDFFAFPEYQVFDASVALSVLQGNLAGVIFRNCIDITVCDAIIEKFWAHPERQRRSAEAPGFYIGALHWLTPMSELMSKVTRAREALYSILDTPNEPTAEAISKILSASGGTLKSARAAIHNGQPVCDRLIRAWEGEGSYSLNPHEDESQISWPGQAEFEISQLTSHPVCALNICLENTSGGDLHYWNIRPDQQSKQRLGVQHSGIPYPLESLTQYQRFVVPIRRGDLYLFNGALLHAVTSKSGPADRRTTLSNLMSINDNHELIQWT</sequence>
<dbReference type="AlphaFoldDB" id="A0A3M5WGM1"/>
<evidence type="ECO:0000313" key="1">
    <source>
        <dbReference type="EMBL" id="RMU68924.1"/>
    </source>
</evidence>
<evidence type="ECO:0000313" key="2">
    <source>
        <dbReference type="Proteomes" id="UP000274315"/>
    </source>
</evidence>
<dbReference type="EMBL" id="RBUF01000637">
    <property type="protein sequence ID" value="RMU68924.1"/>
    <property type="molecule type" value="Genomic_DNA"/>
</dbReference>
<proteinExistence type="predicted"/>
<reference evidence="1 2" key="1">
    <citation type="submission" date="2018-08" db="EMBL/GenBank/DDBJ databases">
        <title>Recombination of ecologically and evolutionarily significant loci maintains genetic cohesion in the Pseudomonas syringae species complex.</title>
        <authorList>
            <person name="Dillon M."/>
            <person name="Thakur S."/>
            <person name="Almeida R.N.D."/>
            <person name="Weir B.S."/>
            <person name="Guttman D.S."/>
        </authorList>
    </citation>
    <scope>NUCLEOTIDE SEQUENCE [LARGE SCALE GENOMIC DNA]</scope>
    <source>
        <strain evidence="1 2">ICMP 11935</strain>
    </source>
</reference>
<organism evidence="1 2">
    <name type="scientific">Pseudomonas syringae pv. aptata</name>
    <dbReference type="NCBI Taxonomy" id="83167"/>
    <lineage>
        <taxon>Bacteria</taxon>
        <taxon>Pseudomonadati</taxon>
        <taxon>Pseudomonadota</taxon>
        <taxon>Gammaproteobacteria</taxon>
        <taxon>Pseudomonadales</taxon>
        <taxon>Pseudomonadaceae</taxon>
        <taxon>Pseudomonas</taxon>
        <taxon>Pseudomonas syringae</taxon>
    </lineage>
</organism>
<accession>A0A3M5WGM1</accession>
<protein>
    <recommendedName>
        <fullName evidence="3">Phytanoyl-CoA dioxygenase</fullName>
    </recommendedName>
</protein>
<name>A0A3M5WGM1_PSEAP</name>
<dbReference type="Proteomes" id="UP000274315">
    <property type="component" value="Unassembled WGS sequence"/>
</dbReference>
<dbReference type="Gene3D" id="2.60.120.620">
    <property type="entry name" value="q2cbj1_9rhob like domain"/>
    <property type="match status" value="1"/>
</dbReference>
<gene>
    <name evidence="1" type="ORF">ALP24_00054</name>
</gene>